<reference evidence="3" key="1">
    <citation type="journal article" date="2019" name="Int. J. Syst. Evol. Microbiol.">
        <title>The Global Catalogue of Microorganisms (GCM) 10K type strain sequencing project: providing services to taxonomists for standard genome sequencing and annotation.</title>
        <authorList>
            <consortium name="The Broad Institute Genomics Platform"/>
            <consortium name="The Broad Institute Genome Sequencing Center for Infectious Disease"/>
            <person name="Wu L."/>
            <person name="Ma J."/>
        </authorList>
    </citation>
    <scope>NUCLEOTIDE SEQUENCE [LARGE SCALE GENOMIC DNA]</scope>
    <source>
        <strain evidence="3">JCM 18304</strain>
    </source>
</reference>
<feature type="region of interest" description="Disordered" evidence="1">
    <location>
        <begin position="45"/>
        <end position="86"/>
    </location>
</feature>
<evidence type="ECO:0000256" key="1">
    <source>
        <dbReference type="SAM" id="MobiDB-lite"/>
    </source>
</evidence>
<evidence type="ECO:0000313" key="2">
    <source>
        <dbReference type="EMBL" id="GAA5183005.1"/>
    </source>
</evidence>
<dbReference type="RefSeq" id="WP_345628445.1">
    <property type="nucleotide sequence ID" value="NZ_BAABJQ010000005.1"/>
</dbReference>
<evidence type="ECO:0000313" key="3">
    <source>
        <dbReference type="Proteomes" id="UP001501570"/>
    </source>
</evidence>
<keyword evidence="3" id="KW-1185">Reference proteome</keyword>
<gene>
    <name evidence="2" type="ORF">GCM10023322_21220</name>
</gene>
<accession>A0ABP9RQA4</accession>
<dbReference type="EMBL" id="BAABJQ010000005">
    <property type="protein sequence ID" value="GAA5183005.1"/>
    <property type="molecule type" value="Genomic_DNA"/>
</dbReference>
<name>A0ABP9RQA4_9ACTN</name>
<dbReference type="Gene3D" id="3.20.20.80">
    <property type="entry name" value="Glycosidases"/>
    <property type="match status" value="1"/>
</dbReference>
<comment type="caution">
    <text evidence="2">The sequence shown here is derived from an EMBL/GenBank/DDBJ whole genome shotgun (WGS) entry which is preliminary data.</text>
</comment>
<organism evidence="2 3">
    <name type="scientific">Rugosimonospora acidiphila</name>
    <dbReference type="NCBI Taxonomy" id="556531"/>
    <lineage>
        <taxon>Bacteria</taxon>
        <taxon>Bacillati</taxon>
        <taxon>Actinomycetota</taxon>
        <taxon>Actinomycetes</taxon>
        <taxon>Micromonosporales</taxon>
        <taxon>Micromonosporaceae</taxon>
        <taxon>Rugosimonospora</taxon>
    </lineage>
</organism>
<proteinExistence type="predicted"/>
<protein>
    <submittedName>
        <fullName evidence="2">Uncharacterized protein</fullName>
    </submittedName>
</protein>
<feature type="compositionally biased region" description="Low complexity" evidence="1">
    <location>
        <begin position="45"/>
        <end position="66"/>
    </location>
</feature>
<sequence length="486" mass="50380">MFAGGLAVALAALTGGAVMVVDGYVNGGNNRAAVAAADSGVSRRVVPQAGAGSHSPSLSPSSASAAVRPLATPAPTGSASHGGSGAHLRPVDGGAGYYGKFQSHLPTATSFFPIGVWLESVVEPTDATKDKAAGINTYVQLTDTSNPSLVRAAGMYTILDDRLPGSGSEQAGWMISDEVDMWGGPGSSAWTGHYPGNGDVCSPASSQCGYTIQQTLSSRLPADSRMRYSNYGKGVTFWETNTQAARFVNQYQNIVSADNYWFTDPNICGAHEGGSLFTDTALPASLCRRASNYGRTIDRLRSLVSPTGSRPVWGFVEVGEPFTDPVTPAITPAQVVAAVWSSIIHGARGIIYFNHSFSGPCQTQHALREPCYSAVRAAVTSVDARVASLAPVLNAPFADGVVKGSSGVDVSTKWSAGHFYVLAGANTTAAQTATFTLPCVGSNARVSVLNESRTITIAGGKFSDRFADGNAVHIYRVDGGSSCGAY</sequence>
<dbReference type="Proteomes" id="UP001501570">
    <property type="component" value="Unassembled WGS sequence"/>
</dbReference>